<dbReference type="InterPro" id="IPR043137">
    <property type="entry name" value="GGT_ssub_C"/>
</dbReference>
<dbReference type="EC" id="3.4.19.13" evidence="6"/>
<comment type="catalytic activity">
    <reaction evidence="3 6">
        <text>an N-terminal (5-L-glutamyl)-[peptide] + an alpha-amino acid = 5-L-glutamyl amino acid + an N-terminal L-alpha-aminoacyl-[peptide]</text>
        <dbReference type="Rhea" id="RHEA:23904"/>
        <dbReference type="Rhea" id="RHEA-COMP:9780"/>
        <dbReference type="Rhea" id="RHEA-COMP:9795"/>
        <dbReference type="ChEBI" id="CHEBI:77644"/>
        <dbReference type="ChEBI" id="CHEBI:78597"/>
        <dbReference type="ChEBI" id="CHEBI:78599"/>
        <dbReference type="ChEBI" id="CHEBI:78608"/>
        <dbReference type="EC" id="2.3.2.2"/>
    </reaction>
</comment>
<dbReference type="GO" id="GO:0006750">
    <property type="term" value="P:glutathione biosynthetic process"/>
    <property type="evidence" value="ECO:0007669"/>
    <property type="project" value="UniProtKB-KW"/>
</dbReference>
<evidence type="ECO:0000256" key="3">
    <source>
        <dbReference type="ARBA" id="ARBA00047417"/>
    </source>
</evidence>
<dbReference type="InterPro" id="IPR000101">
    <property type="entry name" value="GGT_peptidase"/>
</dbReference>
<dbReference type="SUPFAM" id="SSF56235">
    <property type="entry name" value="N-terminal nucleophile aminohydrolases (Ntn hydrolases)"/>
    <property type="match status" value="1"/>
</dbReference>
<comment type="catalytic activity">
    <reaction evidence="1 6">
        <text>an S-substituted glutathione + H2O = an S-substituted L-cysteinylglycine + L-glutamate</text>
        <dbReference type="Rhea" id="RHEA:59468"/>
        <dbReference type="ChEBI" id="CHEBI:15377"/>
        <dbReference type="ChEBI" id="CHEBI:29985"/>
        <dbReference type="ChEBI" id="CHEBI:90779"/>
        <dbReference type="ChEBI" id="CHEBI:143103"/>
        <dbReference type="EC" id="3.4.19.13"/>
    </reaction>
</comment>
<keyword evidence="6" id="KW-0317">Glutathione biosynthesis</keyword>
<comment type="pathway">
    <text evidence="6">Sulfur metabolism; glutathione metabolism.</text>
</comment>
<evidence type="ECO:0000256" key="5">
    <source>
        <dbReference type="PIRSR" id="PIRSR600101-2"/>
    </source>
</evidence>
<gene>
    <name evidence="7" type="primary">ggt</name>
    <name evidence="7" type="ORF">DWY25_15030</name>
</gene>
<evidence type="ECO:0000256" key="2">
    <source>
        <dbReference type="ARBA" id="ARBA00001089"/>
    </source>
</evidence>
<name>A0A412FM26_9FIRM</name>
<accession>A0A412FM26</accession>
<comment type="caution">
    <text evidence="7">The sequence shown here is derived from an EMBL/GenBank/DDBJ whole genome shotgun (WGS) entry which is preliminary data.</text>
</comment>
<organism evidence="7 8">
    <name type="scientific">Holdemania filiformis</name>
    <dbReference type="NCBI Taxonomy" id="61171"/>
    <lineage>
        <taxon>Bacteria</taxon>
        <taxon>Bacillati</taxon>
        <taxon>Bacillota</taxon>
        <taxon>Erysipelotrichia</taxon>
        <taxon>Erysipelotrichales</taxon>
        <taxon>Erysipelotrichaceae</taxon>
        <taxon>Holdemania</taxon>
    </lineage>
</organism>
<dbReference type="PRINTS" id="PR01210">
    <property type="entry name" value="GGTRANSPTASE"/>
</dbReference>
<dbReference type="Proteomes" id="UP000284178">
    <property type="component" value="Unassembled WGS sequence"/>
</dbReference>
<dbReference type="NCBIfam" id="TIGR00066">
    <property type="entry name" value="g_glut_trans"/>
    <property type="match status" value="1"/>
</dbReference>
<comment type="PTM">
    <text evidence="6">Cleaved by autocatalysis into a large and a small subunit.</text>
</comment>
<dbReference type="InterPro" id="IPR052896">
    <property type="entry name" value="GGT-like_enzyme"/>
</dbReference>
<evidence type="ECO:0000313" key="8">
    <source>
        <dbReference type="Proteomes" id="UP000284178"/>
    </source>
</evidence>
<dbReference type="UniPathway" id="UPA00204"/>
<keyword evidence="6" id="KW-0865">Zymogen</keyword>
<keyword evidence="6 7" id="KW-0808">Transferase</keyword>
<dbReference type="GeneID" id="83016714"/>
<dbReference type="PANTHER" id="PTHR43881:SF1">
    <property type="entry name" value="GAMMA-GLUTAMYLTRANSPEPTIDASE (AFU_ORTHOLOGUE AFUA_4G13580)"/>
    <property type="match status" value="1"/>
</dbReference>
<evidence type="ECO:0000256" key="4">
    <source>
        <dbReference type="PIRSR" id="PIRSR600101-1"/>
    </source>
</evidence>
<dbReference type="GO" id="GO:0036374">
    <property type="term" value="F:glutathione hydrolase activity"/>
    <property type="evidence" value="ECO:0007669"/>
    <property type="project" value="UniProtKB-UniRule"/>
</dbReference>
<dbReference type="Gene3D" id="3.60.20.40">
    <property type="match status" value="1"/>
</dbReference>
<feature type="binding site" evidence="5">
    <location>
        <position position="440"/>
    </location>
    <ligand>
        <name>L-glutamate</name>
        <dbReference type="ChEBI" id="CHEBI:29985"/>
    </ligand>
</feature>
<dbReference type="Gene3D" id="1.10.246.230">
    <property type="match status" value="1"/>
</dbReference>
<dbReference type="PANTHER" id="PTHR43881">
    <property type="entry name" value="GAMMA-GLUTAMYLTRANSPEPTIDASE (AFU_ORTHOLOGUE AFUA_4G13580)"/>
    <property type="match status" value="1"/>
</dbReference>
<feature type="active site" description="Nucleophile" evidence="4">
    <location>
        <position position="357"/>
    </location>
</feature>
<dbReference type="AlphaFoldDB" id="A0A412FM26"/>
<dbReference type="EMBL" id="QRUP01000024">
    <property type="protein sequence ID" value="RGR69200.1"/>
    <property type="molecule type" value="Genomic_DNA"/>
</dbReference>
<reference evidence="7 8" key="1">
    <citation type="submission" date="2018-08" db="EMBL/GenBank/DDBJ databases">
        <title>A genome reference for cultivated species of the human gut microbiota.</title>
        <authorList>
            <person name="Zou Y."/>
            <person name="Xue W."/>
            <person name="Luo G."/>
        </authorList>
    </citation>
    <scope>NUCLEOTIDE SEQUENCE [LARGE SCALE GENOMIC DNA]</scope>
    <source>
        <strain evidence="7 8">AF24-29</strain>
    </source>
</reference>
<evidence type="ECO:0000256" key="6">
    <source>
        <dbReference type="RuleBase" id="RU368036"/>
    </source>
</evidence>
<evidence type="ECO:0000256" key="1">
    <source>
        <dbReference type="ARBA" id="ARBA00001049"/>
    </source>
</evidence>
<dbReference type="GO" id="GO:0103068">
    <property type="term" value="F:leukotriene C4 gamma-glutamyl transferase activity"/>
    <property type="evidence" value="ECO:0007669"/>
    <property type="project" value="UniProtKB-EC"/>
</dbReference>
<comment type="subunit">
    <text evidence="6">This enzyme consists of two polypeptide chains, which are synthesized in precursor form from a single polypeptide.</text>
</comment>
<keyword evidence="6" id="KW-0378">Hydrolase</keyword>
<dbReference type="Pfam" id="PF01019">
    <property type="entry name" value="G_glu_transpept"/>
    <property type="match status" value="1"/>
</dbReference>
<comment type="catalytic activity">
    <reaction evidence="2 6">
        <text>glutathione + H2O = L-cysteinylglycine + L-glutamate</text>
        <dbReference type="Rhea" id="RHEA:28807"/>
        <dbReference type="ChEBI" id="CHEBI:15377"/>
        <dbReference type="ChEBI" id="CHEBI:29985"/>
        <dbReference type="ChEBI" id="CHEBI:57925"/>
        <dbReference type="ChEBI" id="CHEBI:61694"/>
        <dbReference type="EC" id="3.4.19.13"/>
    </reaction>
</comment>
<sequence>MMNFDCFDQPYPSNRYPVMARRGMVCTGSALASAAGLEMLRQGGNAIDAAVATAAALTVVEPTANGLGSDAFAIVWHKGELIGLNSSGFAPEAITAEQVKAQGHSTMPTFGWTPVTVPGAVKAWKSLNERFGKLTLAQCLAPAIRYAEEGYPCSPVLAHYWQAAFDKYKKEFAGKPEFDEWFATFAPQGHAPQPGDKITLKNHAETLKEIGRTQADSFYQGQIADQIDACSRKYGGYLRKADLEAFENEWVTPIRLNYRGYEICEIPPNGQGIVALMALNILKEFQFQEKLHVETVHRQLEAMKMAFKDGLFYITDPKAMKVKTEHLLDPQLGRLRADQITDTAQDPQVSELPQSGTVYLCTADEEGNMVSYIQSNYMGFGSGIVVEGTGISLQNRGHDFSLDDQHANYLEPRKRTYHTIIPGFLMKEGKAVGPFGVMGGYMQPQGHVQVAMNLIDFHLNPQMALDAPRWLWERDNRIYVEPHFPTALAKALQKRGHRIEVCLDPGVFGRGQMILRMENGTLIGGTESRTDSNIACF</sequence>
<protein>
    <recommendedName>
        <fullName evidence="6">Glutathione hydrolase proenzyme</fullName>
        <ecNumber evidence="6">2.3.2.2</ecNumber>
        <ecNumber evidence="6">3.4.19.13</ecNumber>
    </recommendedName>
    <component>
        <recommendedName>
            <fullName evidence="6">Glutathione hydrolase large chain</fullName>
        </recommendedName>
    </component>
    <component>
        <recommendedName>
            <fullName evidence="6">Glutathione hydrolase small chain</fullName>
        </recommendedName>
    </component>
</protein>
<proteinExistence type="inferred from homology"/>
<dbReference type="RefSeq" id="WP_117895908.1">
    <property type="nucleotide sequence ID" value="NZ_CABJCV010000024.1"/>
</dbReference>
<keyword evidence="6 7" id="KW-0012">Acyltransferase</keyword>
<dbReference type="GO" id="GO:0006751">
    <property type="term" value="P:glutathione catabolic process"/>
    <property type="evidence" value="ECO:0007669"/>
    <property type="project" value="UniProtKB-UniRule"/>
</dbReference>
<dbReference type="EC" id="2.3.2.2" evidence="6"/>
<evidence type="ECO:0000313" key="7">
    <source>
        <dbReference type="EMBL" id="RGR69200.1"/>
    </source>
</evidence>
<feature type="binding site" evidence="5">
    <location>
        <position position="399"/>
    </location>
    <ligand>
        <name>L-glutamate</name>
        <dbReference type="ChEBI" id="CHEBI:29985"/>
    </ligand>
</feature>
<dbReference type="InterPro" id="IPR029055">
    <property type="entry name" value="Ntn_hydrolases_N"/>
</dbReference>
<keyword evidence="8" id="KW-1185">Reference proteome</keyword>
<comment type="similarity">
    <text evidence="6">Belongs to the gamma-glutamyltransferase family.</text>
</comment>